<evidence type="ECO:0000259" key="7">
    <source>
        <dbReference type="Pfam" id="PF04082"/>
    </source>
</evidence>
<dbReference type="PANTHER" id="PTHR46910:SF37">
    <property type="entry name" value="ZN(II)2CYS6 TRANSCRIPTION FACTOR (EUROFUNG)"/>
    <property type="match status" value="1"/>
</dbReference>
<evidence type="ECO:0000256" key="4">
    <source>
        <dbReference type="ARBA" id="ARBA00023125"/>
    </source>
</evidence>
<evidence type="ECO:0000256" key="5">
    <source>
        <dbReference type="ARBA" id="ARBA00023163"/>
    </source>
</evidence>
<dbReference type="CDD" id="cd12148">
    <property type="entry name" value="fungal_TF_MHR"/>
    <property type="match status" value="1"/>
</dbReference>
<evidence type="ECO:0000313" key="9">
    <source>
        <dbReference type="Proteomes" id="UP000183365"/>
    </source>
</evidence>
<protein>
    <recommendedName>
        <fullName evidence="7">Xylanolytic transcriptional activator regulatory domain-containing protein</fullName>
    </recommendedName>
</protein>
<dbReference type="GO" id="GO:0006351">
    <property type="term" value="P:DNA-templated transcription"/>
    <property type="evidence" value="ECO:0007669"/>
    <property type="project" value="InterPro"/>
</dbReference>
<keyword evidence="5" id="KW-0804">Transcription</keyword>
<sequence>MSQSPIDGKSITKKSSSKKQDFKTVLNEISNLESKVDLMFKSFEKINKLHTYNQMQNGTLNDLKSTQAKSTNIPNGIGMSLTPSVFPTMALETPILPLNLVTPNNVEKELLSLNTPKPPIKQSVFDIQSGSPSPTTLNRDTPLNLLADVITNEYEQRLITDRIQDNTNQLTSSTKEKWDKIPSPYNQTMKSDLKSPLSSHIVLNTITETDVLIKHNWNTLRNNIPFKIKPIFDSIDLNNIYLDSERERKIYTLLELMQIPKIPTLKVMTKMIDIFLKMNNLYVILPIETYDLLGILNKWKLDGFKSLNHSHLLLLNAVASFVCKEIKTTLFTNPDNNPEYYLKIKNELKGFEHSLTNKKWLDEWEDYFLVNSYLHYQSISMFPDGLASVQGVLLLSLYIKLSGLNLSCSLMQTTAIRICQDLGLHSEKFLNVVNKNKKHLIDKKKKLWWFCCFSDEMLSMIYSKPTMIIHYTSSIKFLHDGKSKIIEVLENELHREELLKEAHDKAHKFQDNLDNSEIIDNLKTQIQNTIISIYKEDGIYPILKYYFFKIVNIIQNNRSKQEKKWDSAVLEQLLDDFIVLSNSLPDIIKDPESNDIWGDDCLFLYFIHLTIYFVQDHSYQLLYSTENSKDYVDFMKSNIELITKIKNCKKAYNAMFGCFDEILFRNVLRIIEYYSIEGNFKKKEALEDFEMIKTHVCFNMKMNRDRFEQVIKTKSPFELEQELSQDDGSIQSLDGWLRKKQIVFVKLVNIFDAIIESKTV</sequence>
<feature type="domain" description="Xylanolytic transcriptional activator regulatory" evidence="7">
    <location>
        <begin position="347"/>
        <end position="471"/>
    </location>
</feature>
<dbReference type="AlphaFoldDB" id="A0A1L0AYG1"/>
<dbReference type="GO" id="GO:0008270">
    <property type="term" value="F:zinc ion binding"/>
    <property type="evidence" value="ECO:0007669"/>
    <property type="project" value="InterPro"/>
</dbReference>
<proteinExistence type="predicted"/>
<keyword evidence="6" id="KW-0539">Nucleus</keyword>
<gene>
    <name evidence="8" type="ORF">HGUI_00780</name>
</gene>
<dbReference type="EMBL" id="FQNF01000009">
    <property type="protein sequence ID" value="SGZ38580.1"/>
    <property type="molecule type" value="Genomic_DNA"/>
</dbReference>
<reference evidence="9" key="1">
    <citation type="submission" date="2016-11" db="EMBL/GenBank/DDBJ databases">
        <authorList>
            <person name="Guldener U."/>
        </authorList>
    </citation>
    <scope>NUCLEOTIDE SEQUENCE [LARGE SCALE GENOMIC DNA]</scope>
</reference>
<dbReference type="OrthoDB" id="2399539at2759"/>
<dbReference type="GO" id="GO:0003677">
    <property type="term" value="F:DNA binding"/>
    <property type="evidence" value="ECO:0007669"/>
    <property type="project" value="UniProtKB-KW"/>
</dbReference>
<evidence type="ECO:0000313" key="8">
    <source>
        <dbReference type="EMBL" id="SGZ38580.1"/>
    </source>
</evidence>
<dbReference type="Proteomes" id="UP000183365">
    <property type="component" value="Unassembled WGS sequence"/>
</dbReference>
<keyword evidence="2" id="KW-0862">Zinc</keyword>
<dbReference type="InterPro" id="IPR007219">
    <property type="entry name" value="XnlR_reg_dom"/>
</dbReference>
<dbReference type="PANTHER" id="PTHR46910">
    <property type="entry name" value="TRANSCRIPTION FACTOR PDR1"/>
    <property type="match status" value="1"/>
</dbReference>
<evidence type="ECO:0000256" key="1">
    <source>
        <dbReference type="ARBA" id="ARBA00004123"/>
    </source>
</evidence>
<dbReference type="VEuPathDB" id="FungiDB:HGUI_00780"/>
<evidence type="ECO:0000256" key="3">
    <source>
        <dbReference type="ARBA" id="ARBA00023015"/>
    </source>
</evidence>
<keyword evidence="4" id="KW-0238">DNA-binding</keyword>
<dbReference type="GO" id="GO:0005634">
    <property type="term" value="C:nucleus"/>
    <property type="evidence" value="ECO:0007669"/>
    <property type="project" value="UniProtKB-SubCell"/>
</dbReference>
<dbReference type="InterPro" id="IPR050987">
    <property type="entry name" value="AtrR-like"/>
</dbReference>
<keyword evidence="9" id="KW-1185">Reference proteome</keyword>
<dbReference type="GO" id="GO:0003700">
    <property type="term" value="F:DNA-binding transcription factor activity"/>
    <property type="evidence" value="ECO:0007669"/>
    <property type="project" value="InterPro"/>
</dbReference>
<organism evidence="8 9">
    <name type="scientific">Hanseniaspora guilliermondii</name>
    <dbReference type="NCBI Taxonomy" id="56406"/>
    <lineage>
        <taxon>Eukaryota</taxon>
        <taxon>Fungi</taxon>
        <taxon>Dikarya</taxon>
        <taxon>Ascomycota</taxon>
        <taxon>Saccharomycotina</taxon>
        <taxon>Saccharomycetes</taxon>
        <taxon>Saccharomycodales</taxon>
        <taxon>Saccharomycodaceae</taxon>
        <taxon>Hanseniaspora</taxon>
    </lineage>
</organism>
<accession>A0A1L0AYG1</accession>
<name>A0A1L0AYG1_9ASCO</name>
<keyword evidence="3" id="KW-0805">Transcription regulation</keyword>
<evidence type="ECO:0000256" key="6">
    <source>
        <dbReference type="ARBA" id="ARBA00023242"/>
    </source>
</evidence>
<dbReference type="Pfam" id="PF04082">
    <property type="entry name" value="Fungal_trans"/>
    <property type="match status" value="1"/>
</dbReference>
<comment type="subcellular location">
    <subcellularLocation>
        <location evidence="1">Nucleus</location>
    </subcellularLocation>
</comment>
<evidence type="ECO:0000256" key="2">
    <source>
        <dbReference type="ARBA" id="ARBA00022833"/>
    </source>
</evidence>